<comment type="subcellular location">
    <subcellularLocation>
        <location evidence="1 12">Cytoplasm</location>
    </subcellularLocation>
</comment>
<dbReference type="InterPro" id="IPR006700">
    <property type="entry name" value="RsmE"/>
</dbReference>
<dbReference type="PANTHER" id="PTHR30027">
    <property type="entry name" value="RIBOSOMAL RNA SMALL SUBUNIT METHYLTRANSFERASE E"/>
    <property type="match status" value="1"/>
</dbReference>
<evidence type="ECO:0000256" key="5">
    <source>
        <dbReference type="ARBA" id="ARBA00022490"/>
    </source>
</evidence>
<accession>A0AB74ULK1</accession>
<comment type="similarity">
    <text evidence="2 12">Belongs to the RNA methyltransferase RsmE family.</text>
</comment>
<keyword evidence="6 12" id="KW-0698">rRNA processing</keyword>
<dbReference type="GO" id="GO:0005737">
    <property type="term" value="C:cytoplasm"/>
    <property type="evidence" value="ECO:0007669"/>
    <property type="project" value="UniProtKB-SubCell"/>
</dbReference>
<evidence type="ECO:0000256" key="7">
    <source>
        <dbReference type="ARBA" id="ARBA00022603"/>
    </source>
</evidence>
<evidence type="ECO:0000256" key="3">
    <source>
        <dbReference type="ARBA" id="ARBA00012328"/>
    </source>
</evidence>
<proteinExistence type="inferred from homology"/>
<dbReference type="PANTHER" id="PTHR30027:SF3">
    <property type="entry name" value="16S RRNA (URACIL(1498)-N(3))-METHYLTRANSFERASE"/>
    <property type="match status" value="1"/>
</dbReference>
<reference evidence="15" key="1">
    <citation type="submission" date="2024-10" db="EMBL/GenBank/DDBJ databases">
        <authorList>
            <person name="Lesea H.P."/>
            <person name="Kuehl J.V."/>
            <person name="Chandonia J.-M."/>
        </authorList>
    </citation>
    <scope>NUCLEOTIDE SEQUENCE</scope>
    <source>
        <strain evidence="15">FW102-FHT14D07</strain>
    </source>
</reference>
<dbReference type="NCBIfam" id="TIGR00046">
    <property type="entry name" value="RsmE family RNA methyltransferase"/>
    <property type="match status" value="1"/>
</dbReference>
<evidence type="ECO:0000259" key="14">
    <source>
        <dbReference type="Pfam" id="PF20260"/>
    </source>
</evidence>
<evidence type="ECO:0000256" key="1">
    <source>
        <dbReference type="ARBA" id="ARBA00004496"/>
    </source>
</evidence>
<dbReference type="RefSeq" id="WP_395117023.1">
    <property type="nucleotide sequence ID" value="NZ_CP170721.1"/>
</dbReference>
<evidence type="ECO:0000256" key="4">
    <source>
        <dbReference type="ARBA" id="ARBA00013673"/>
    </source>
</evidence>
<dbReference type="Pfam" id="PF20260">
    <property type="entry name" value="PUA_4"/>
    <property type="match status" value="1"/>
</dbReference>
<dbReference type="EC" id="2.1.1.193" evidence="3 12"/>
<dbReference type="NCBIfam" id="NF008692">
    <property type="entry name" value="PRK11713.1-5"/>
    <property type="match status" value="1"/>
</dbReference>
<evidence type="ECO:0000259" key="13">
    <source>
        <dbReference type="Pfam" id="PF04452"/>
    </source>
</evidence>
<dbReference type="GO" id="GO:0070042">
    <property type="term" value="F:rRNA (uridine-N3-)-methyltransferase activity"/>
    <property type="evidence" value="ECO:0007669"/>
    <property type="project" value="TreeGrafter"/>
</dbReference>
<dbReference type="SUPFAM" id="SSF75217">
    <property type="entry name" value="alpha/beta knot"/>
    <property type="match status" value="1"/>
</dbReference>
<dbReference type="Gene3D" id="3.40.1280.10">
    <property type="match status" value="1"/>
</dbReference>
<feature type="domain" description="Ribosomal RNA small subunit methyltransferase E methyltransferase" evidence="13">
    <location>
        <begin position="75"/>
        <end position="238"/>
    </location>
</feature>
<dbReference type="InterPro" id="IPR029028">
    <property type="entry name" value="Alpha/beta_knot_MTases"/>
</dbReference>
<sequence>MRTIRFHADLPLAVGADLVLPPDAAEHATRVLRLPAGAPVVLFNGDGCDYAATIGSIDKRAVRVQVTACSPVHNESPLPLLLAQGIARGDKMDLIVQKATELGATGIVPLLTERSEVRLDAERAAKRLAHWQSVAVSACEQSGRARIPRIAPIQPLAAWLGGLADDGALRLALLPGAEKTIGALRFGAAGGVLVIGPEGGLGEADTRALAQHGFLGLRLGPRILRTETAGLAALSALQACHGDLAIDGA</sequence>
<dbReference type="CDD" id="cd18084">
    <property type="entry name" value="RsmE-like"/>
    <property type="match status" value="1"/>
</dbReference>
<dbReference type="InterPro" id="IPR046886">
    <property type="entry name" value="RsmE_MTase_dom"/>
</dbReference>
<keyword evidence="8 12" id="KW-0808">Transferase</keyword>
<organism evidence="15">
    <name type="scientific">Rhodanobacter sp. FW102-FHT14D07</name>
    <dbReference type="NCBI Taxonomy" id="3351462"/>
    <lineage>
        <taxon>Bacteria</taxon>
        <taxon>Pseudomonadati</taxon>
        <taxon>Pseudomonadota</taxon>
        <taxon>Gammaproteobacteria</taxon>
        <taxon>Lysobacterales</taxon>
        <taxon>Rhodanobacteraceae</taxon>
        <taxon>Rhodanobacter</taxon>
    </lineage>
</organism>
<evidence type="ECO:0000256" key="9">
    <source>
        <dbReference type="ARBA" id="ARBA00022691"/>
    </source>
</evidence>
<dbReference type="PIRSF" id="PIRSF015601">
    <property type="entry name" value="MTase_slr0722"/>
    <property type="match status" value="1"/>
</dbReference>
<evidence type="ECO:0000256" key="6">
    <source>
        <dbReference type="ARBA" id="ARBA00022552"/>
    </source>
</evidence>
<dbReference type="EMBL" id="CP170721">
    <property type="protein sequence ID" value="XIA17185.1"/>
    <property type="molecule type" value="Genomic_DNA"/>
</dbReference>
<comment type="catalytic activity">
    <reaction evidence="11 12">
        <text>uridine(1498) in 16S rRNA + S-adenosyl-L-methionine = N(3)-methyluridine(1498) in 16S rRNA + S-adenosyl-L-homocysteine + H(+)</text>
        <dbReference type="Rhea" id="RHEA:42920"/>
        <dbReference type="Rhea" id="RHEA-COMP:10283"/>
        <dbReference type="Rhea" id="RHEA-COMP:10284"/>
        <dbReference type="ChEBI" id="CHEBI:15378"/>
        <dbReference type="ChEBI" id="CHEBI:57856"/>
        <dbReference type="ChEBI" id="CHEBI:59789"/>
        <dbReference type="ChEBI" id="CHEBI:65315"/>
        <dbReference type="ChEBI" id="CHEBI:74502"/>
        <dbReference type="EC" id="2.1.1.193"/>
    </reaction>
</comment>
<evidence type="ECO:0000256" key="2">
    <source>
        <dbReference type="ARBA" id="ARBA00005528"/>
    </source>
</evidence>
<gene>
    <name evidence="15" type="ORF">ACFYG5_11460</name>
</gene>
<evidence type="ECO:0000256" key="8">
    <source>
        <dbReference type="ARBA" id="ARBA00022679"/>
    </source>
</evidence>
<evidence type="ECO:0000256" key="10">
    <source>
        <dbReference type="ARBA" id="ARBA00025699"/>
    </source>
</evidence>
<dbReference type="SUPFAM" id="SSF88697">
    <property type="entry name" value="PUA domain-like"/>
    <property type="match status" value="1"/>
</dbReference>
<dbReference type="Pfam" id="PF04452">
    <property type="entry name" value="Methyltrans_RNA"/>
    <property type="match status" value="1"/>
</dbReference>
<evidence type="ECO:0000256" key="12">
    <source>
        <dbReference type="PIRNR" id="PIRNR015601"/>
    </source>
</evidence>
<feature type="domain" description="Ribosomal RNA small subunit methyltransferase E PUA-like" evidence="14">
    <location>
        <begin position="21"/>
        <end position="66"/>
    </location>
</feature>
<keyword evidence="9 12" id="KW-0949">S-adenosyl-L-methionine</keyword>
<dbReference type="AlphaFoldDB" id="A0AB74ULK1"/>
<comment type="function">
    <text evidence="10 12">Specifically methylates the N3 position of the uracil ring of uridine 1498 (m3U1498) in 16S rRNA. Acts on the fully assembled 30S ribosomal subunit.</text>
</comment>
<dbReference type="InterPro" id="IPR029026">
    <property type="entry name" value="tRNA_m1G_MTases_N"/>
</dbReference>
<dbReference type="Gene3D" id="2.40.240.20">
    <property type="entry name" value="Hypothetical PUA domain-like, domain 1"/>
    <property type="match status" value="1"/>
</dbReference>
<evidence type="ECO:0000313" key="15">
    <source>
        <dbReference type="EMBL" id="XIA17185.1"/>
    </source>
</evidence>
<protein>
    <recommendedName>
        <fullName evidence="4 12">Ribosomal RNA small subunit methyltransferase E</fullName>
        <ecNumber evidence="3 12">2.1.1.193</ecNumber>
    </recommendedName>
</protein>
<keyword evidence="7 12" id="KW-0489">Methyltransferase</keyword>
<dbReference type="GO" id="GO:0070475">
    <property type="term" value="P:rRNA base methylation"/>
    <property type="evidence" value="ECO:0007669"/>
    <property type="project" value="TreeGrafter"/>
</dbReference>
<evidence type="ECO:0000256" key="11">
    <source>
        <dbReference type="ARBA" id="ARBA00047944"/>
    </source>
</evidence>
<dbReference type="InterPro" id="IPR015947">
    <property type="entry name" value="PUA-like_sf"/>
</dbReference>
<dbReference type="InterPro" id="IPR046887">
    <property type="entry name" value="RsmE_PUA-like"/>
</dbReference>
<name>A0AB74ULK1_9GAMM</name>
<keyword evidence="5 12" id="KW-0963">Cytoplasm</keyword>